<evidence type="ECO:0000256" key="2">
    <source>
        <dbReference type="SAM" id="MobiDB-lite"/>
    </source>
</evidence>
<accession>A0A3N7FBW2</accession>
<feature type="compositionally biased region" description="Polar residues" evidence="2">
    <location>
        <begin position="1026"/>
        <end position="1047"/>
    </location>
</feature>
<dbReference type="InterPro" id="IPR002048">
    <property type="entry name" value="EF_hand_dom"/>
</dbReference>
<feature type="region of interest" description="Disordered" evidence="2">
    <location>
        <begin position="352"/>
        <end position="392"/>
    </location>
</feature>
<dbReference type="STRING" id="3694.A0A3N7FBW2"/>
<dbReference type="SMART" id="SM00054">
    <property type="entry name" value="EFh"/>
    <property type="match status" value="4"/>
</dbReference>
<dbReference type="Gene3D" id="1.10.238.10">
    <property type="entry name" value="EF-hand"/>
    <property type="match status" value="2"/>
</dbReference>
<feature type="region of interest" description="Disordered" evidence="2">
    <location>
        <begin position="516"/>
        <end position="540"/>
    </location>
</feature>
<feature type="domain" description="EH" evidence="3">
    <location>
        <begin position="6"/>
        <end position="96"/>
    </location>
</feature>
<proteinExistence type="predicted"/>
<dbReference type="GO" id="GO:0005509">
    <property type="term" value="F:calcium ion binding"/>
    <property type="evidence" value="ECO:0007669"/>
    <property type="project" value="InterPro"/>
</dbReference>
<dbReference type="EMBL" id="CM009296">
    <property type="protein sequence ID" value="RQO92595.1"/>
    <property type="molecule type" value="Genomic_DNA"/>
</dbReference>
<feature type="region of interest" description="Disordered" evidence="2">
    <location>
        <begin position="762"/>
        <end position="858"/>
    </location>
</feature>
<dbReference type="InterPro" id="IPR011992">
    <property type="entry name" value="EF-hand-dom_pair"/>
</dbReference>
<feature type="compositionally biased region" description="Polar residues" evidence="2">
    <location>
        <begin position="210"/>
        <end position="227"/>
    </location>
</feature>
<dbReference type="SUPFAM" id="SSF47473">
    <property type="entry name" value="EF-hand"/>
    <property type="match status" value="2"/>
</dbReference>
<dbReference type="GO" id="GO:0006897">
    <property type="term" value="P:endocytosis"/>
    <property type="evidence" value="ECO:0000318"/>
    <property type="project" value="GO_Central"/>
</dbReference>
<feature type="domain" description="EF-hand" evidence="4">
    <location>
        <begin position="5"/>
        <end position="40"/>
    </location>
</feature>
<evidence type="ECO:0000313" key="6">
    <source>
        <dbReference type="Proteomes" id="UP000006729"/>
    </source>
</evidence>
<dbReference type="PANTHER" id="PTHR11216">
    <property type="entry name" value="EH DOMAIN"/>
    <property type="match status" value="1"/>
</dbReference>
<dbReference type="PROSITE" id="PS50031">
    <property type="entry name" value="EH"/>
    <property type="match status" value="2"/>
</dbReference>
<dbReference type="FunCoup" id="A0A3N7FBW2">
    <property type="interactions" value="2785"/>
</dbReference>
<dbReference type="SMART" id="SM00027">
    <property type="entry name" value="EH"/>
    <property type="match status" value="2"/>
</dbReference>
<dbReference type="GO" id="GO:0005886">
    <property type="term" value="C:plasma membrane"/>
    <property type="evidence" value="ECO:0000318"/>
    <property type="project" value="GO_Central"/>
</dbReference>
<dbReference type="Pfam" id="PF12763">
    <property type="entry name" value="EH"/>
    <property type="match status" value="2"/>
</dbReference>
<dbReference type="GO" id="GO:0005737">
    <property type="term" value="C:cytoplasm"/>
    <property type="evidence" value="ECO:0000318"/>
    <property type="project" value="GO_Central"/>
</dbReference>
<keyword evidence="6" id="KW-1185">Reference proteome</keyword>
<keyword evidence="1" id="KW-0175">Coiled coil</keyword>
<dbReference type="GO" id="GO:0030674">
    <property type="term" value="F:protein-macromolecule adaptor activity"/>
    <property type="evidence" value="ECO:0000318"/>
    <property type="project" value="GO_Central"/>
</dbReference>
<dbReference type="InterPro" id="IPR000261">
    <property type="entry name" value="EH_dom"/>
</dbReference>
<feature type="region of interest" description="Disordered" evidence="2">
    <location>
        <begin position="207"/>
        <end position="234"/>
    </location>
</feature>
<feature type="compositionally biased region" description="Basic and acidic residues" evidence="2">
    <location>
        <begin position="816"/>
        <end position="850"/>
    </location>
</feature>
<feature type="compositionally biased region" description="Polar residues" evidence="2">
    <location>
        <begin position="764"/>
        <end position="773"/>
    </location>
</feature>
<evidence type="ECO:0000256" key="1">
    <source>
        <dbReference type="SAM" id="Coils"/>
    </source>
</evidence>
<dbReference type="AlphaFoldDB" id="A0A3N7FBW2"/>
<feature type="compositionally biased region" description="Polar residues" evidence="2">
    <location>
        <begin position="1169"/>
        <end position="1189"/>
    </location>
</feature>
<dbReference type="PROSITE" id="PS50222">
    <property type="entry name" value="EF_HAND_2"/>
    <property type="match status" value="2"/>
</dbReference>
<evidence type="ECO:0000259" key="4">
    <source>
        <dbReference type="PROSITE" id="PS50222"/>
    </source>
</evidence>
<protein>
    <recommendedName>
        <fullName evidence="7">Calcium-binding EF hand family protein</fullName>
    </recommendedName>
</protein>
<feature type="region of interest" description="Disordered" evidence="2">
    <location>
        <begin position="1149"/>
        <end position="1189"/>
    </location>
</feature>
<sequence length="1189" mass="129631">MTNSNNTDLFDSFFRRADLDGDGQISGAEAVGFFQGSGLPKHVLAQVWMHADQRKAGYLGRQEFYNALKLVTVAQSKRELTPEIVKAALYGPASAKIPAPQVNLAATPAPKASAPAPQLAGTMSAASTNVDIRPPQVPGNAVTNQQYFPSQQGQFMRQPGPQPQAMPPISASHPQQILVSQGMPRGGTMAAPRPLNSNISTDWLGGSAVGLNSQAPSRGTSPTTTQDGFGLSAPGFTPSVQPRPQVSAGQMAAPTCKPLEAAITSNQPATKDFKSVVVSGNGFASDSHFGDVFSAIPAQAKQSSLSAAPSTSSIPVSSAIVPSSVGSQHSLNSSSLDSFQSTFSQLLVGGQSTARPNQQVPPQSVTSAPSTGFPSGSSNAALSQSQPPWPRMTQSDIQKYTKVFVQVDTDRDGKLTGEQARNLFLSWRLPREVLKKVWDLSDQDNDSMLSLREFCTALYLMERYRENRPLPSTLPTTIMSDETLLSATSHPATSYGSGTWGPASGLQQQQVVTVARPSPAAARPPRPPAAPHADEKHPTQQKPNVLVLEKHLTNQLNQEEQDALNSKFQEASQANKKVEELEKEILDSRQKIEFYHVKMQELILYKSRCDNRLNEVTARVSTDKHEVETLGKKYEEKYKQTGDVASKLTIEEATFHDIQEKKMDLYRSIVKMEEGGAADGVVKEHAENIQSSLEELVKTVNERCKLYGLRSKPISLVELPFGWQPGIQEAAADWDEGWDKFDNEGFTFVKELTLDVRNVVASPKQKTSVPKETTSTDKDSGAKSEKVSRPSKSNSEKDLLDHQHENGTLKCPPDSPVRRSTTESHQSSEFRDSPFKESGAENSPHAREIQTDVGGTESVHSGDIIVETGWGTFDDTHYDTESAWGFDSVSGKDMDFSIGEFGLNPIKTGSSHGDNMFPGKGQFMFDSIPSTLAHNQGNSSYAFADSVPSTPAYNPQNAFADSVPSTPAYNTGKSPFSFADSIPSTPAYNFGNSPRRFSEGSEDHPFDSFSRFDSFNMHDGGLFQSPRHSLSRFDSMQSTKDSDQSYGFPSRFDSFREFGDSNRSHGFSRFDSFRESDQNHGFSRFDSFKESDPGHGFSSSFSSFGESRDTDHSHGFSKMDSFNAHDSGFFQASDNSVARFDSVRGSKDFDNSHGFPSFDDTDPFGSSGPFRTSLESETPKGSSDNWRAF</sequence>
<evidence type="ECO:0000313" key="5">
    <source>
        <dbReference type="EMBL" id="RQO92595.1"/>
    </source>
</evidence>
<feature type="coiled-coil region" evidence="1">
    <location>
        <begin position="564"/>
        <end position="598"/>
    </location>
</feature>
<dbReference type="InParanoid" id="A0A3N7FBW2"/>
<feature type="domain" description="EH" evidence="3">
    <location>
        <begin position="396"/>
        <end position="485"/>
    </location>
</feature>
<name>A0A3N7FBW2_POPTR</name>
<evidence type="ECO:0000259" key="3">
    <source>
        <dbReference type="PROSITE" id="PS50031"/>
    </source>
</evidence>
<gene>
    <name evidence="5" type="ORF">POPTR_007G063200</name>
</gene>
<dbReference type="CDD" id="cd00052">
    <property type="entry name" value="EH"/>
    <property type="match status" value="2"/>
</dbReference>
<feature type="compositionally biased region" description="Basic and acidic residues" evidence="2">
    <location>
        <begin position="774"/>
        <end position="807"/>
    </location>
</feature>
<dbReference type="Proteomes" id="UP000006729">
    <property type="component" value="Chromosome 7"/>
</dbReference>
<reference evidence="5 6" key="1">
    <citation type="journal article" date="2006" name="Science">
        <title>The genome of black cottonwood, Populus trichocarpa (Torr. &amp; Gray).</title>
        <authorList>
            <person name="Tuskan G.A."/>
            <person name="Difazio S."/>
            <person name="Jansson S."/>
            <person name="Bohlmann J."/>
            <person name="Grigoriev I."/>
            <person name="Hellsten U."/>
            <person name="Putnam N."/>
            <person name="Ralph S."/>
            <person name="Rombauts S."/>
            <person name="Salamov A."/>
            <person name="Schein J."/>
            <person name="Sterck L."/>
            <person name="Aerts A."/>
            <person name="Bhalerao R.R."/>
            <person name="Bhalerao R.P."/>
            <person name="Blaudez D."/>
            <person name="Boerjan W."/>
            <person name="Brun A."/>
            <person name="Brunner A."/>
            <person name="Busov V."/>
            <person name="Campbell M."/>
            <person name="Carlson J."/>
            <person name="Chalot M."/>
            <person name="Chapman J."/>
            <person name="Chen G.L."/>
            <person name="Cooper D."/>
            <person name="Coutinho P.M."/>
            <person name="Couturier J."/>
            <person name="Covert S."/>
            <person name="Cronk Q."/>
            <person name="Cunningham R."/>
            <person name="Davis J."/>
            <person name="Degroeve S."/>
            <person name="Dejardin A."/>
            <person name="Depamphilis C."/>
            <person name="Detter J."/>
            <person name="Dirks B."/>
            <person name="Dubchak I."/>
            <person name="Duplessis S."/>
            <person name="Ehlting J."/>
            <person name="Ellis B."/>
            <person name="Gendler K."/>
            <person name="Goodstein D."/>
            <person name="Gribskov M."/>
            <person name="Grimwood J."/>
            <person name="Groover A."/>
            <person name="Gunter L."/>
            <person name="Hamberger B."/>
            <person name="Heinze B."/>
            <person name="Helariutta Y."/>
            <person name="Henrissat B."/>
            <person name="Holligan D."/>
            <person name="Holt R."/>
            <person name="Huang W."/>
            <person name="Islam-Faridi N."/>
            <person name="Jones S."/>
            <person name="Jones-Rhoades M."/>
            <person name="Jorgensen R."/>
            <person name="Joshi C."/>
            <person name="Kangasjarvi J."/>
            <person name="Karlsson J."/>
            <person name="Kelleher C."/>
            <person name="Kirkpatrick R."/>
            <person name="Kirst M."/>
            <person name="Kohler A."/>
            <person name="Kalluri U."/>
            <person name="Larimer F."/>
            <person name="Leebens-Mack J."/>
            <person name="Leple J.C."/>
            <person name="Locascio P."/>
            <person name="Lou Y."/>
            <person name="Lucas S."/>
            <person name="Martin F."/>
            <person name="Montanini B."/>
            <person name="Napoli C."/>
            <person name="Nelson D.R."/>
            <person name="Nelson C."/>
            <person name="Nieminen K."/>
            <person name="Nilsson O."/>
            <person name="Pereda V."/>
            <person name="Peter G."/>
            <person name="Philippe R."/>
            <person name="Pilate G."/>
            <person name="Poliakov A."/>
            <person name="Razumovskaya J."/>
            <person name="Richardson P."/>
            <person name="Rinaldi C."/>
            <person name="Ritland K."/>
            <person name="Rouze P."/>
            <person name="Ryaboy D."/>
            <person name="Schmutz J."/>
            <person name="Schrader J."/>
            <person name="Segerman B."/>
            <person name="Shin H."/>
            <person name="Siddiqui A."/>
            <person name="Sterky F."/>
            <person name="Terry A."/>
            <person name="Tsai C.J."/>
            <person name="Uberbacher E."/>
            <person name="Unneberg P."/>
            <person name="Vahala J."/>
            <person name="Wall K."/>
            <person name="Wessler S."/>
            <person name="Yang G."/>
            <person name="Yin T."/>
            <person name="Douglas C."/>
            <person name="Marra M."/>
            <person name="Sandberg G."/>
            <person name="Van de Peer Y."/>
            <person name="Rokhsar D."/>
        </authorList>
    </citation>
    <scope>NUCLEOTIDE SEQUENCE [LARGE SCALE GENOMIC DNA]</scope>
    <source>
        <strain evidence="6">cv. Nisqually</strain>
    </source>
</reference>
<dbReference type="PANTHER" id="PTHR11216:SF161">
    <property type="entry name" value="CALCIUM-BINDING EF HAND FAMILY PROTEIN"/>
    <property type="match status" value="1"/>
</dbReference>
<dbReference type="GO" id="GO:0016197">
    <property type="term" value="P:endosomal transport"/>
    <property type="evidence" value="ECO:0000318"/>
    <property type="project" value="GO_Central"/>
</dbReference>
<feature type="region of interest" description="Disordered" evidence="2">
    <location>
        <begin position="1026"/>
        <end position="1048"/>
    </location>
</feature>
<organism evidence="5 6">
    <name type="scientific">Populus trichocarpa</name>
    <name type="common">Western balsam poplar</name>
    <name type="synonym">Populus balsamifera subsp. trichocarpa</name>
    <dbReference type="NCBI Taxonomy" id="3694"/>
    <lineage>
        <taxon>Eukaryota</taxon>
        <taxon>Viridiplantae</taxon>
        <taxon>Streptophyta</taxon>
        <taxon>Embryophyta</taxon>
        <taxon>Tracheophyta</taxon>
        <taxon>Spermatophyta</taxon>
        <taxon>Magnoliopsida</taxon>
        <taxon>eudicotyledons</taxon>
        <taxon>Gunneridae</taxon>
        <taxon>Pentapetalae</taxon>
        <taxon>rosids</taxon>
        <taxon>fabids</taxon>
        <taxon>Malpighiales</taxon>
        <taxon>Salicaceae</taxon>
        <taxon>Saliceae</taxon>
        <taxon>Populus</taxon>
    </lineage>
</organism>
<evidence type="ECO:0008006" key="7">
    <source>
        <dbReference type="Google" id="ProtNLM"/>
    </source>
</evidence>
<feature type="domain" description="EF-hand" evidence="4">
    <location>
        <begin position="429"/>
        <end position="464"/>
    </location>
</feature>